<feature type="compositionally biased region" description="Basic and acidic residues" evidence="1">
    <location>
        <begin position="864"/>
        <end position="874"/>
    </location>
</feature>
<evidence type="ECO:0000313" key="4">
    <source>
        <dbReference type="Proteomes" id="UP001165085"/>
    </source>
</evidence>
<dbReference type="OrthoDB" id="195045at2759"/>
<evidence type="ECO:0000313" key="3">
    <source>
        <dbReference type="EMBL" id="GMH67891.1"/>
    </source>
</evidence>
<feature type="transmembrane region" description="Helical" evidence="2">
    <location>
        <begin position="827"/>
        <end position="850"/>
    </location>
</feature>
<dbReference type="Proteomes" id="UP001165085">
    <property type="component" value="Unassembled WGS sequence"/>
</dbReference>
<reference evidence="4" key="1">
    <citation type="journal article" date="2023" name="Commun. Biol.">
        <title>Genome analysis of Parmales, the sister group of diatoms, reveals the evolutionary specialization of diatoms from phago-mixotrophs to photoautotrophs.</title>
        <authorList>
            <person name="Ban H."/>
            <person name="Sato S."/>
            <person name="Yoshikawa S."/>
            <person name="Yamada K."/>
            <person name="Nakamura Y."/>
            <person name="Ichinomiya M."/>
            <person name="Sato N."/>
            <person name="Blanc-Mathieu R."/>
            <person name="Endo H."/>
            <person name="Kuwata A."/>
            <person name="Ogata H."/>
        </authorList>
    </citation>
    <scope>NUCLEOTIDE SEQUENCE [LARGE SCALE GENOMIC DNA]</scope>
    <source>
        <strain evidence="4">NIES 3701</strain>
    </source>
</reference>
<keyword evidence="2" id="KW-0472">Membrane</keyword>
<evidence type="ECO:0000256" key="1">
    <source>
        <dbReference type="SAM" id="MobiDB-lite"/>
    </source>
</evidence>
<organism evidence="3 4">
    <name type="scientific">Triparma strigata</name>
    <dbReference type="NCBI Taxonomy" id="1606541"/>
    <lineage>
        <taxon>Eukaryota</taxon>
        <taxon>Sar</taxon>
        <taxon>Stramenopiles</taxon>
        <taxon>Ochrophyta</taxon>
        <taxon>Bolidophyceae</taxon>
        <taxon>Parmales</taxon>
        <taxon>Triparmaceae</taxon>
        <taxon>Triparma</taxon>
    </lineage>
</organism>
<keyword evidence="4" id="KW-1185">Reference proteome</keyword>
<proteinExistence type="predicted"/>
<protein>
    <submittedName>
        <fullName evidence="3">Uncharacterized protein</fullName>
    </submittedName>
</protein>
<keyword evidence="2" id="KW-1133">Transmembrane helix</keyword>
<feature type="transmembrane region" description="Helical" evidence="2">
    <location>
        <begin position="23"/>
        <end position="42"/>
    </location>
</feature>
<evidence type="ECO:0000256" key="2">
    <source>
        <dbReference type="SAM" id="Phobius"/>
    </source>
</evidence>
<comment type="caution">
    <text evidence="3">The sequence shown here is derived from an EMBL/GenBank/DDBJ whole genome shotgun (WGS) entry which is preliminary data.</text>
</comment>
<sequence length="897" mass="100811">MDIPSNRKAALCRNWRIRMPKTCVAIFLAIILVPPVTVYLLYRYSWSVPPCPGVFLNEEKDLHNLILTAGNANNDTYRNTVIEEMKAKYPDTEGIQALWKTSVRYADPGRADFVQEMAAEAEGLGETGYLGGYFWDIVWPRQLSKLIIGFIYPYEVMDSSPLYPLWCYYRGRMMGWCVLENNILEKWMYREGNKYLECADRHFPDNEVLGMYLGEGKEWPDPTLSDPGAAPEWAIYQRLTMTKLKEVSDWWVDERQIENGEFGGGWNDDVEFWRQVLPLVLGFEDPKLLEALRKLGRGVWDLERMEHGFVDELHDVEHSAEESSDSMLLLMLSNIDDAEWLANTEKISNLFTDLWTATNDKGLVAFQSTFFSSIEVSKDERMMCDVALNVRAIQPVLLAWQFGRLSSDVSAKFEEKLKSWLRNWIQVGQGAECGKPLKVMPSAVRFPAGSPGGPLTSGWQMPGCKYVCMKIHGRDIEVCANHADAFTWPSAMPALHEVMALTAYKTKSCEFLRPLKDAVEISAQFLLDNPDWDERREMGKEQSEDWVRSKTLKTAKSAILKHKFLTDGADVEYDSVLIKQYSDSPYESLLLQNTFGLTFPSSPSDTFSSLISQIEGTLSGFSHNFESLTSEVRFTDRTFKFYKYAKKSTGAKYRSPSAQEIYKHLTGDISSPFYASITCVTWSNVFPTSSLSPSISAIVLSNGSTKFSSLMYDFRNTNVKAVFKRLEKGTYVTSITHLDSYPNSDFNCDATTTTGTFTVVEGSWSEFYFQLGGGLSVICVEKVGGGEEKFEGNCGEELGGGGGGGGGKGEGCEATVEDLLPIIEMTVVEFCFAVFGVVVGVGVLVGICCAERVGNSDRRIWQERGVEEEQKTGTEGEGDNESDEFLQISIKYNERKL</sequence>
<feature type="region of interest" description="Disordered" evidence="1">
    <location>
        <begin position="864"/>
        <end position="883"/>
    </location>
</feature>
<gene>
    <name evidence="3" type="ORF">TrST_g13533</name>
</gene>
<name>A0A9W7AC06_9STRA</name>
<accession>A0A9W7AC06</accession>
<keyword evidence="2" id="KW-0812">Transmembrane</keyword>
<dbReference type="AlphaFoldDB" id="A0A9W7AC06"/>
<dbReference type="EMBL" id="BRXY01000120">
    <property type="protein sequence ID" value="GMH67891.1"/>
    <property type="molecule type" value="Genomic_DNA"/>
</dbReference>